<accession>A0A7G9T4I3</accession>
<proteinExistence type="predicted"/>
<keyword evidence="1" id="KW-0175">Coiled coil</keyword>
<sequence>MTWCEFLFQTGDHHFQWVGISALLAGIGLIFNAIWNRKSFRADLISKNRIEWMNTARSLISDLGIYAESAISAGIVVVSAKTGFYKNEKLNDLTQKANDELSKYTKTAFNLHLYISTADDNKKLNDAIDGLETVFSDLNEEINGNEIDNQLKNYDDFLNYHKKSSNKIFEARNELMTVARTYFKNEWERAKRGE</sequence>
<keyword evidence="4" id="KW-1185">Reference proteome</keyword>
<evidence type="ECO:0000256" key="1">
    <source>
        <dbReference type="SAM" id="Coils"/>
    </source>
</evidence>
<dbReference type="Proteomes" id="UP000515800">
    <property type="component" value="Chromosome"/>
</dbReference>
<protein>
    <submittedName>
        <fullName evidence="3">Uncharacterized protein</fullName>
    </submittedName>
</protein>
<keyword evidence="2" id="KW-0812">Transmembrane</keyword>
<keyword evidence="2" id="KW-0472">Membrane</keyword>
<dbReference type="RefSeq" id="WP_187528843.1">
    <property type="nucleotide sequence ID" value="NZ_CP060724.1"/>
</dbReference>
<dbReference type="AlphaFoldDB" id="A0A7G9T4I3"/>
<dbReference type="EMBL" id="CP060724">
    <property type="protein sequence ID" value="QNN75008.1"/>
    <property type="molecule type" value="Genomic_DNA"/>
</dbReference>
<evidence type="ECO:0000313" key="3">
    <source>
        <dbReference type="EMBL" id="QNN75008.1"/>
    </source>
</evidence>
<reference evidence="3 4" key="1">
    <citation type="submission" date="2020-08" db="EMBL/GenBank/DDBJ databases">
        <title>Genome sequence of Weissella diestrammenae KACC 16890T.</title>
        <authorList>
            <person name="Hyun D.-W."/>
            <person name="Bae J.-W."/>
        </authorList>
    </citation>
    <scope>NUCLEOTIDE SEQUENCE [LARGE SCALE GENOMIC DNA]</scope>
    <source>
        <strain evidence="3 4">KACC 16890</strain>
    </source>
</reference>
<dbReference type="KEGG" id="wdi:H9L19_06375"/>
<keyword evidence="2" id="KW-1133">Transmembrane helix</keyword>
<feature type="coiled-coil region" evidence="1">
    <location>
        <begin position="87"/>
        <end position="141"/>
    </location>
</feature>
<feature type="transmembrane region" description="Helical" evidence="2">
    <location>
        <begin position="15"/>
        <end position="35"/>
    </location>
</feature>
<name>A0A7G9T4I3_9LACO</name>
<evidence type="ECO:0000256" key="2">
    <source>
        <dbReference type="SAM" id="Phobius"/>
    </source>
</evidence>
<organism evidence="3 4">
    <name type="scientific">Weissella diestrammenae</name>
    <dbReference type="NCBI Taxonomy" id="1162633"/>
    <lineage>
        <taxon>Bacteria</taxon>
        <taxon>Bacillati</taxon>
        <taxon>Bacillota</taxon>
        <taxon>Bacilli</taxon>
        <taxon>Lactobacillales</taxon>
        <taxon>Lactobacillaceae</taxon>
        <taxon>Weissella</taxon>
    </lineage>
</organism>
<gene>
    <name evidence="3" type="ORF">H9L19_06375</name>
</gene>
<evidence type="ECO:0000313" key="4">
    <source>
        <dbReference type="Proteomes" id="UP000515800"/>
    </source>
</evidence>